<dbReference type="EC" id="2.8.1.2" evidence="6"/>
<protein>
    <recommendedName>
        <fullName evidence="7">3-mercaptopyruvate sulfurtransferase</fullName>
        <ecNumber evidence="6">2.8.1.2</ecNumber>
    </recommendedName>
    <alternativeName>
        <fullName evidence="8">Rhodanese-like protein</fullName>
    </alternativeName>
</protein>
<keyword evidence="2" id="KW-0963">Cytoplasm</keyword>
<keyword evidence="12" id="KW-1185">Reference proteome</keyword>
<dbReference type="CDD" id="cd01449">
    <property type="entry name" value="TST_Repeat_2"/>
    <property type="match status" value="1"/>
</dbReference>
<comment type="subcellular location">
    <subcellularLocation>
        <location evidence="1">Cytoplasm</location>
    </subcellularLocation>
</comment>
<evidence type="ECO:0000313" key="10">
    <source>
        <dbReference type="EMBL" id="GLK57598.1"/>
    </source>
</evidence>
<accession>A0A9W6MTP3</accession>
<dbReference type="Gene3D" id="3.40.250.10">
    <property type="entry name" value="Rhodanese-like domain"/>
    <property type="match status" value="2"/>
</dbReference>
<dbReference type="PROSITE" id="PS50206">
    <property type="entry name" value="RHODANESE_3"/>
    <property type="match status" value="2"/>
</dbReference>
<organism evidence="10 13">
    <name type="scientific">Methylopila capsulata</name>
    <dbReference type="NCBI Taxonomy" id="61654"/>
    <lineage>
        <taxon>Bacteria</taxon>
        <taxon>Pseudomonadati</taxon>
        <taxon>Pseudomonadota</taxon>
        <taxon>Alphaproteobacteria</taxon>
        <taxon>Hyphomicrobiales</taxon>
        <taxon>Methylopilaceae</taxon>
        <taxon>Methylopila</taxon>
    </lineage>
</organism>
<dbReference type="FunFam" id="3.40.250.10:FF:000001">
    <property type="entry name" value="Sulfurtransferase"/>
    <property type="match status" value="1"/>
</dbReference>
<evidence type="ECO:0000256" key="3">
    <source>
        <dbReference type="ARBA" id="ARBA00022679"/>
    </source>
</evidence>
<evidence type="ECO:0000256" key="5">
    <source>
        <dbReference type="ARBA" id="ARBA00051793"/>
    </source>
</evidence>
<dbReference type="InterPro" id="IPR001307">
    <property type="entry name" value="Thiosulphate_STrfase_CS"/>
</dbReference>
<dbReference type="GO" id="GO:0005737">
    <property type="term" value="C:cytoplasm"/>
    <property type="evidence" value="ECO:0007669"/>
    <property type="project" value="UniProtKB-SubCell"/>
</dbReference>
<evidence type="ECO:0000259" key="9">
    <source>
        <dbReference type="PROSITE" id="PS50206"/>
    </source>
</evidence>
<evidence type="ECO:0000256" key="6">
    <source>
        <dbReference type="ARBA" id="ARBA00066832"/>
    </source>
</evidence>
<evidence type="ECO:0000256" key="1">
    <source>
        <dbReference type="ARBA" id="ARBA00004496"/>
    </source>
</evidence>
<dbReference type="GO" id="GO:0004792">
    <property type="term" value="F:thiosulfate-cyanide sulfurtransferase activity"/>
    <property type="evidence" value="ECO:0007669"/>
    <property type="project" value="InterPro"/>
</dbReference>
<dbReference type="Proteomes" id="UP000758856">
    <property type="component" value="Unassembled WGS sequence"/>
</dbReference>
<dbReference type="EMBL" id="BSFF01000010">
    <property type="protein sequence ID" value="GLK57598.1"/>
    <property type="molecule type" value="Genomic_DNA"/>
</dbReference>
<dbReference type="InterPro" id="IPR036873">
    <property type="entry name" value="Rhodanese-like_dom_sf"/>
</dbReference>
<dbReference type="FunFam" id="3.40.250.10:FF:000015">
    <property type="entry name" value="Sulfurtransferase"/>
    <property type="match status" value="1"/>
</dbReference>
<evidence type="ECO:0000313" key="11">
    <source>
        <dbReference type="EMBL" id="MBM7853188.1"/>
    </source>
</evidence>
<dbReference type="Proteomes" id="UP001143400">
    <property type="component" value="Unassembled WGS sequence"/>
</dbReference>
<dbReference type="PANTHER" id="PTHR11364:SF27">
    <property type="entry name" value="SULFURTRANSFERASE"/>
    <property type="match status" value="1"/>
</dbReference>
<dbReference type="SUPFAM" id="SSF52821">
    <property type="entry name" value="Rhodanese/Cell cycle control phosphatase"/>
    <property type="match status" value="2"/>
</dbReference>
<comment type="caution">
    <text evidence="10">The sequence shown here is derived from an EMBL/GenBank/DDBJ whole genome shotgun (WGS) entry which is preliminary data.</text>
</comment>
<dbReference type="Pfam" id="PF00581">
    <property type="entry name" value="Rhodanese"/>
    <property type="match status" value="2"/>
</dbReference>
<reference evidence="11 12" key="2">
    <citation type="submission" date="2021-01" db="EMBL/GenBank/DDBJ databases">
        <title>Genomic Encyclopedia of Type Strains, Phase IV (KMG-IV): sequencing the most valuable type-strain genomes for metagenomic binning, comparative biology and taxonomic classification.</title>
        <authorList>
            <person name="Goeker M."/>
        </authorList>
    </citation>
    <scope>NUCLEOTIDE SEQUENCE [LARGE SCALE GENOMIC DNA]</scope>
    <source>
        <strain evidence="11 12">DSM 6130</strain>
    </source>
</reference>
<dbReference type="InterPro" id="IPR001763">
    <property type="entry name" value="Rhodanese-like_dom"/>
</dbReference>
<name>A0A9W6MTP3_9HYPH</name>
<keyword evidence="3 11" id="KW-0808">Transferase</keyword>
<evidence type="ECO:0000256" key="8">
    <source>
        <dbReference type="ARBA" id="ARBA00078354"/>
    </source>
</evidence>
<keyword evidence="4" id="KW-0677">Repeat</keyword>
<dbReference type="PANTHER" id="PTHR11364">
    <property type="entry name" value="THIOSULFATE SULFERTANSFERASE"/>
    <property type="match status" value="1"/>
</dbReference>
<dbReference type="InterPro" id="IPR045078">
    <property type="entry name" value="TST/MPST-like"/>
</dbReference>
<sequence>MTNPNLVSTEWLAERLGDPTVIPVDGSWYLPAANREGPSEFLEAHIPGAVFFDINVVADTSTDLPHMLPTPDVFAEAVGKLGIGDGATIVAYDGAGLFAAARVWWTFKAFGVKDVYVLDGGLPKWKAEERLLESGASTRGPASFTPRFDPAVVKSGDQVAEGVDAGLFQVIDARPAPRFRGEAPEPRPGLALGHIPGSLNVPFDQVVKDGRLAEEAELRAAFEAAGVDVAGPIVTSCGSGVSAAILALALEGVGSKAEGIYDGSWAEWGAGGRPVETGPAKPKA</sequence>
<evidence type="ECO:0000256" key="2">
    <source>
        <dbReference type="ARBA" id="ARBA00022490"/>
    </source>
</evidence>
<dbReference type="CDD" id="cd01448">
    <property type="entry name" value="TST_Repeat_1"/>
    <property type="match status" value="1"/>
</dbReference>
<proteinExistence type="predicted"/>
<reference evidence="10" key="1">
    <citation type="journal article" date="2014" name="Int. J. Syst. Evol. Microbiol.">
        <title>Complete genome sequence of Corynebacterium casei LMG S-19264T (=DSM 44701T), isolated from a smear-ripened cheese.</title>
        <authorList>
            <consortium name="US DOE Joint Genome Institute (JGI-PGF)"/>
            <person name="Walter F."/>
            <person name="Albersmeier A."/>
            <person name="Kalinowski J."/>
            <person name="Ruckert C."/>
        </authorList>
    </citation>
    <scope>NUCLEOTIDE SEQUENCE</scope>
    <source>
        <strain evidence="10">VKM B-1606</strain>
    </source>
</reference>
<dbReference type="NCBIfam" id="NF008557">
    <property type="entry name" value="PRK11493.1"/>
    <property type="match status" value="1"/>
</dbReference>
<dbReference type="RefSeq" id="WP_204951641.1">
    <property type="nucleotide sequence ID" value="NZ_BSFF01000010.1"/>
</dbReference>
<dbReference type="AlphaFoldDB" id="A0A9W6MTP3"/>
<evidence type="ECO:0000313" key="13">
    <source>
        <dbReference type="Proteomes" id="UP001143400"/>
    </source>
</evidence>
<dbReference type="EMBL" id="JAFBCY010000004">
    <property type="protein sequence ID" value="MBM7853188.1"/>
    <property type="molecule type" value="Genomic_DNA"/>
</dbReference>
<feature type="domain" description="Rhodanese" evidence="9">
    <location>
        <begin position="164"/>
        <end position="277"/>
    </location>
</feature>
<evidence type="ECO:0000313" key="12">
    <source>
        <dbReference type="Proteomes" id="UP000758856"/>
    </source>
</evidence>
<evidence type="ECO:0000256" key="4">
    <source>
        <dbReference type="ARBA" id="ARBA00022737"/>
    </source>
</evidence>
<dbReference type="SMART" id="SM00450">
    <property type="entry name" value="RHOD"/>
    <property type="match status" value="2"/>
</dbReference>
<gene>
    <name evidence="10" type="ORF">GCM10008170_36180</name>
    <name evidence="11" type="ORF">JOD31_003439</name>
</gene>
<comment type="catalytic activity">
    <reaction evidence="5">
        <text>2-oxo-3-sulfanylpropanoate + [thioredoxin]-dithiol = [thioredoxin]-disulfide + hydrogen sulfide + pyruvate + H(+)</text>
        <dbReference type="Rhea" id="RHEA:21740"/>
        <dbReference type="Rhea" id="RHEA-COMP:10698"/>
        <dbReference type="Rhea" id="RHEA-COMP:10700"/>
        <dbReference type="ChEBI" id="CHEBI:15361"/>
        <dbReference type="ChEBI" id="CHEBI:15378"/>
        <dbReference type="ChEBI" id="CHEBI:29919"/>
        <dbReference type="ChEBI" id="CHEBI:29950"/>
        <dbReference type="ChEBI" id="CHEBI:50058"/>
        <dbReference type="ChEBI" id="CHEBI:57678"/>
        <dbReference type="EC" id="2.8.1.2"/>
    </reaction>
    <physiologicalReaction direction="left-to-right" evidence="5">
        <dbReference type="Rhea" id="RHEA:21741"/>
    </physiologicalReaction>
</comment>
<reference evidence="10" key="3">
    <citation type="submission" date="2023-01" db="EMBL/GenBank/DDBJ databases">
        <authorList>
            <person name="Sun Q."/>
            <person name="Evtushenko L."/>
        </authorList>
    </citation>
    <scope>NUCLEOTIDE SEQUENCE</scope>
    <source>
        <strain evidence="10">VKM B-1606</strain>
    </source>
</reference>
<evidence type="ECO:0000256" key="7">
    <source>
        <dbReference type="ARBA" id="ARBA00070833"/>
    </source>
</evidence>
<dbReference type="PROSITE" id="PS00380">
    <property type="entry name" value="RHODANESE_1"/>
    <property type="match status" value="1"/>
</dbReference>
<feature type="domain" description="Rhodanese" evidence="9">
    <location>
        <begin position="17"/>
        <end position="134"/>
    </location>
</feature>
<dbReference type="GO" id="GO:0016784">
    <property type="term" value="F:3-mercaptopyruvate sulfurtransferase activity"/>
    <property type="evidence" value="ECO:0007669"/>
    <property type="project" value="UniProtKB-EC"/>
</dbReference>